<dbReference type="Pfam" id="PF07147">
    <property type="entry name" value="PDCD9"/>
    <property type="match status" value="1"/>
</dbReference>
<keyword evidence="2" id="KW-0689">Ribosomal protein</keyword>
<evidence type="ECO:0000256" key="1">
    <source>
        <dbReference type="ARBA" id="ARBA00004173"/>
    </source>
</evidence>
<evidence type="ECO:0000256" key="4">
    <source>
        <dbReference type="ARBA" id="ARBA00023274"/>
    </source>
</evidence>
<dbReference type="GO" id="GO:0003735">
    <property type="term" value="F:structural constituent of ribosome"/>
    <property type="evidence" value="ECO:0007669"/>
    <property type="project" value="InterPro"/>
</dbReference>
<dbReference type="EMBL" id="JARGDH010000004">
    <property type="protein sequence ID" value="KAL0271617.1"/>
    <property type="molecule type" value="Genomic_DNA"/>
</dbReference>
<organism evidence="5">
    <name type="scientific">Menopon gallinae</name>
    <name type="common">poultry shaft louse</name>
    <dbReference type="NCBI Taxonomy" id="328185"/>
    <lineage>
        <taxon>Eukaryota</taxon>
        <taxon>Metazoa</taxon>
        <taxon>Ecdysozoa</taxon>
        <taxon>Arthropoda</taxon>
        <taxon>Hexapoda</taxon>
        <taxon>Insecta</taxon>
        <taxon>Pterygota</taxon>
        <taxon>Neoptera</taxon>
        <taxon>Paraneoptera</taxon>
        <taxon>Psocodea</taxon>
        <taxon>Troctomorpha</taxon>
        <taxon>Phthiraptera</taxon>
        <taxon>Amblycera</taxon>
        <taxon>Menoponidae</taxon>
        <taxon>Menopon</taxon>
    </lineage>
</organism>
<evidence type="ECO:0000313" key="5">
    <source>
        <dbReference type="EMBL" id="KAL0271617.1"/>
    </source>
</evidence>
<comment type="caution">
    <text evidence="5">The sequence shown here is derived from an EMBL/GenBank/DDBJ whole genome shotgun (WGS) entry which is preliminary data.</text>
</comment>
<dbReference type="InterPro" id="IPR039982">
    <property type="entry name" value="Ribosomal_mL65"/>
</dbReference>
<dbReference type="PANTHER" id="PTHR13014">
    <property type="entry name" value="MITOCHONDRIAL 28S RIBOSOMAL PROTEIN S30/P52 PRO-APOTOTIC PROTEIN"/>
    <property type="match status" value="1"/>
</dbReference>
<dbReference type="GO" id="GO:0005762">
    <property type="term" value="C:mitochondrial large ribosomal subunit"/>
    <property type="evidence" value="ECO:0007669"/>
    <property type="project" value="TreeGrafter"/>
</dbReference>
<gene>
    <name evidence="5" type="ORF">PYX00_008654</name>
</gene>
<dbReference type="InterPro" id="IPR010793">
    <property type="entry name" value="Ribosomal_mL37/mL65"/>
</dbReference>
<keyword evidence="3" id="KW-0496">Mitochondrion</keyword>
<dbReference type="GO" id="GO:0006412">
    <property type="term" value="P:translation"/>
    <property type="evidence" value="ECO:0007669"/>
    <property type="project" value="InterPro"/>
</dbReference>
<sequence length="559" mass="66442">MLVSLRLSRAFQYNIQRNLTGLKPYSTKKVESTSLITQDEYTEVAQYPRIIPEAELLRKDEIDWHNKIKRQKTVEEKLFEINMPRYWGWKCLLLNEGEIPYNSLEFTKFITRTHLIECKEFPTHQEHSERASELAGKLKAQVEDVLSDTLTVRHAYTFKNLDTFDAEKEFTTILVNHLNRLFLKAFHEENPVLRTVQVDYSPRIEAFWNFGNLCETYERESSQFGLPPDEIPEEYLERPSNKYIQYIGKPILQMRTQDPLPSIVNPDQALCSQYPVPHYGYDPFVTFGYEMVRRHVTNIPGFWPGESREFSLMSYHHSNYLKYRPASYGASDAEETLQCQGILASFAWLMSLASYQGFTTFHDNTYPFLTQTVLTDGMDFSFVLYQLNTTELHHEDISTNPKSNICWITPRMRLYDLVNGKVEGVNENVLKFLIQFYMNQPKKIENPKPFLDENLGVIAKYNDPEKRTWLESRFKHFSSNRPRHRIDRMYEVADYERIFKIRFRKLAYHKRSRPFELRQNPYLRRMDEHAGSYIARCLRPDAHLPKYKQKKFRKTFYPE</sequence>
<evidence type="ECO:0000256" key="3">
    <source>
        <dbReference type="ARBA" id="ARBA00023128"/>
    </source>
</evidence>
<evidence type="ECO:0000256" key="2">
    <source>
        <dbReference type="ARBA" id="ARBA00022980"/>
    </source>
</evidence>
<reference evidence="5" key="1">
    <citation type="journal article" date="2024" name="Gigascience">
        <title>Chromosome-level genome of the poultry shaft louse Menopon gallinae provides insight into the host-switching and adaptive evolution of parasitic lice.</title>
        <authorList>
            <person name="Xu Y."/>
            <person name="Ma L."/>
            <person name="Liu S."/>
            <person name="Liang Y."/>
            <person name="Liu Q."/>
            <person name="He Z."/>
            <person name="Tian L."/>
            <person name="Duan Y."/>
            <person name="Cai W."/>
            <person name="Li H."/>
            <person name="Song F."/>
        </authorList>
    </citation>
    <scope>NUCLEOTIDE SEQUENCE</scope>
    <source>
        <strain evidence="5">Cailab_2023a</strain>
    </source>
</reference>
<comment type="subcellular location">
    <subcellularLocation>
        <location evidence="1">Mitochondrion</location>
    </subcellularLocation>
</comment>
<keyword evidence="4" id="KW-0687">Ribonucleoprotein</keyword>
<proteinExistence type="predicted"/>
<evidence type="ECO:0008006" key="6">
    <source>
        <dbReference type="Google" id="ProtNLM"/>
    </source>
</evidence>
<dbReference type="PANTHER" id="PTHR13014:SF3">
    <property type="entry name" value="LARGE RIBOSOMAL SUBUNIT PROTEIN ML65"/>
    <property type="match status" value="1"/>
</dbReference>
<dbReference type="AlphaFoldDB" id="A0AAW2HP57"/>
<protein>
    <recommendedName>
        <fullName evidence="6">28S ribosomal protein S30, mitochondrial</fullName>
    </recommendedName>
</protein>
<accession>A0AAW2HP57</accession>
<name>A0AAW2HP57_9NEOP</name>